<gene>
    <name evidence="4" type="ORF">CHLRE_10g426250v5</name>
</gene>
<dbReference type="GeneID" id="5728182"/>
<dbReference type="KEGG" id="cre:CHLRE_10g426250v5"/>
<dbReference type="Pfam" id="PF10273">
    <property type="entry name" value="WGG"/>
    <property type="match status" value="1"/>
</dbReference>
<evidence type="ECO:0000256" key="2">
    <source>
        <dbReference type="ARBA" id="ARBA00022552"/>
    </source>
</evidence>
<keyword evidence="5" id="KW-1185">Reference proteome</keyword>
<dbReference type="RefSeq" id="XP_042919953.1">
    <property type="nucleotide sequence ID" value="XM_043066556.1"/>
</dbReference>
<keyword evidence="2" id="KW-0698">rRNA processing</keyword>
<evidence type="ECO:0000313" key="4">
    <source>
        <dbReference type="EMBL" id="PNW77192.1"/>
    </source>
</evidence>
<dbReference type="InParanoid" id="A0A2K3D9I7"/>
<name>A0A2K3D9I7_CHLRE</name>
<dbReference type="STRING" id="3055.A0A2K3D9I7"/>
<dbReference type="Gramene" id="PNW77192">
    <property type="protein sequence ID" value="PNW77192"/>
    <property type="gene ID" value="CHLRE_10g426250v5"/>
</dbReference>
<dbReference type="OrthoDB" id="263560at2759"/>
<dbReference type="GO" id="GO:0000462">
    <property type="term" value="P:maturation of SSU-rRNA from tricistronic rRNA transcript (SSU-rRNA, 5.8S rRNA, LSU-rRNA)"/>
    <property type="evidence" value="ECO:0000318"/>
    <property type="project" value="GO_Central"/>
</dbReference>
<dbReference type="InterPro" id="IPR019398">
    <property type="entry name" value="Pre-rRNA_process_TSR2"/>
</dbReference>
<protein>
    <recommendedName>
        <fullName evidence="6">Pre-rRNA-processing protein TSR2</fullName>
    </recommendedName>
</protein>
<accession>A0A2K3D9I7</accession>
<dbReference type="FunCoup" id="A0A2K3D9I7">
    <property type="interactions" value="1279"/>
</dbReference>
<dbReference type="EMBL" id="CM008971">
    <property type="protein sequence ID" value="PNW77192.1"/>
    <property type="molecule type" value="Genomic_DNA"/>
</dbReference>
<dbReference type="OMA" id="WTILNLA"/>
<dbReference type="AlphaFoldDB" id="A0A2K3D9I7"/>
<reference evidence="4 5" key="1">
    <citation type="journal article" date="2007" name="Science">
        <title>The Chlamydomonas genome reveals the evolution of key animal and plant functions.</title>
        <authorList>
            <person name="Merchant S.S."/>
            <person name="Prochnik S.E."/>
            <person name="Vallon O."/>
            <person name="Harris E.H."/>
            <person name="Karpowicz S.J."/>
            <person name="Witman G.B."/>
            <person name="Terry A."/>
            <person name="Salamov A."/>
            <person name="Fritz-Laylin L.K."/>
            <person name="Marechal-Drouard L."/>
            <person name="Marshall W.F."/>
            <person name="Qu L.H."/>
            <person name="Nelson D.R."/>
            <person name="Sanderfoot A.A."/>
            <person name="Spalding M.H."/>
            <person name="Kapitonov V.V."/>
            <person name="Ren Q."/>
            <person name="Ferris P."/>
            <person name="Lindquist E."/>
            <person name="Shapiro H."/>
            <person name="Lucas S.M."/>
            <person name="Grimwood J."/>
            <person name="Schmutz J."/>
            <person name="Cardol P."/>
            <person name="Cerutti H."/>
            <person name="Chanfreau G."/>
            <person name="Chen C.L."/>
            <person name="Cognat V."/>
            <person name="Croft M.T."/>
            <person name="Dent R."/>
            <person name="Dutcher S."/>
            <person name="Fernandez E."/>
            <person name="Fukuzawa H."/>
            <person name="Gonzalez-Ballester D."/>
            <person name="Gonzalez-Halphen D."/>
            <person name="Hallmann A."/>
            <person name="Hanikenne M."/>
            <person name="Hippler M."/>
            <person name="Inwood W."/>
            <person name="Jabbari K."/>
            <person name="Kalanon M."/>
            <person name="Kuras R."/>
            <person name="Lefebvre P.A."/>
            <person name="Lemaire S.D."/>
            <person name="Lobanov A.V."/>
            <person name="Lohr M."/>
            <person name="Manuell A."/>
            <person name="Meier I."/>
            <person name="Mets L."/>
            <person name="Mittag M."/>
            <person name="Mittelmeier T."/>
            <person name="Moroney J.V."/>
            <person name="Moseley J."/>
            <person name="Napoli C."/>
            <person name="Nedelcu A.M."/>
            <person name="Niyogi K."/>
            <person name="Novoselov S.V."/>
            <person name="Paulsen I.T."/>
            <person name="Pazour G."/>
            <person name="Purton S."/>
            <person name="Ral J.P."/>
            <person name="Riano-Pachon D.M."/>
            <person name="Riekhof W."/>
            <person name="Rymarquis L."/>
            <person name="Schroda M."/>
            <person name="Stern D."/>
            <person name="Umen J."/>
            <person name="Willows R."/>
            <person name="Wilson N."/>
            <person name="Zimmer S.L."/>
            <person name="Allmer J."/>
            <person name="Balk J."/>
            <person name="Bisova K."/>
            <person name="Chen C.J."/>
            <person name="Elias M."/>
            <person name="Gendler K."/>
            <person name="Hauser C."/>
            <person name="Lamb M.R."/>
            <person name="Ledford H."/>
            <person name="Long J.C."/>
            <person name="Minagawa J."/>
            <person name="Page M.D."/>
            <person name="Pan J."/>
            <person name="Pootakham W."/>
            <person name="Roje S."/>
            <person name="Rose A."/>
            <person name="Stahlberg E."/>
            <person name="Terauchi A.M."/>
            <person name="Yang P."/>
            <person name="Ball S."/>
            <person name="Bowler C."/>
            <person name="Dieckmann C.L."/>
            <person name="Gladyshev V.N."/>
            <person name="Green P."/>
            <person name="Jorgensen R."/>
            <person name="Mayfield S."/>
            <person name="Mueller-Roeber B."/>
            <person name="Rajamani S."/>
            <person name="Sayre R.T."/>
            <person name="Brokstein P."/>
            <person name="Dubchak I."/>
            <person name="Goodstein D."/>
            <person name="Hornick L."/>
            <person name="Huang Y.W."/>
            <person name="Jhaveri J."/>
            <person name="Luo Y."/>
            <person name="Martinez D."/>
            <person name="Ngau W.C."/>
            <person name="Otillar B."/>
            <person name="Poliakov A."/>
            <person name="Porter A."/>
            <person name="Szajkowski L."/>
            <person name="Werner G."/>
            <person name="Zhou K."/>
            <person name="Grigoriev I.V."/>
            <person name="Rokhsar D.S."/>
            <person name="Grossman A.R."/>
        </authorList>
    </citation>
    <scope>NUCLEOTIDE SEQUENCE [LARGE SCALE GENOMIC DNA]</scope>
    <source>
        <strain evidence="5">CC-503</strain>
    </source>
</reference>
<evidence type="ECO:0000313" key="5">
    <source>
        <dbReference type="Proteomes" id="UP000006906"/>
    </source>
</evidence>
<evidence type="ECO:0008006" key="6">
    <source>
        <dbReference type="Google" id="ProtNLM"/>
    </source>
</evidence>
<proteinExistence type="inferred from homology"/>
<comment type="similarity">
    <text evidence="1">Belongs to the TSR2 family.</text>
</comment>
<organism evidence="4 5">
    <name type="scientific">Chlamydomonas reinhardtii</name>
    <name type="common">Chlamydomonas smithii</name>
    <dbReference type="NCBI Taxonomy" id="3055"/>
    <lineage>
        <taxon>Eukaryota</taxon>
        <taxon>Viridiplantae</taxon>
        <taxon>Chlorophyta</taxon>
        <taxon>core chlorophytes</taxon>
        <taxon>Chlorophyceae</taxon>
        <taxon>CS clade</taxon>
        <taxon>Chlamydomonadales</taxon>
        <taxon>Chlamydomonadaceae</taxon>
        <taxon>Chlamydomonas</taxon>
    </lineage>
</organism>
<evidence type="ECO:0000256" key="1">
    <source>
        <dbReference type="ARBA" id="ARBA00006524"/>
    </source>
</evidence>
<dbReference type="Proteomes" id="UP000006906">
    <property type="component" value="Chromosome 10"/>
</dbReference>
<feature type="compositionally biased region" description="Acidic residues" evidence="3">
    <location>
        <begin position="149"/>
        <end position="175"/>
    </location>
</feature>
<dbReference type="GO" id="GO:0005634">
    <property type="term" value="C:nucleus"/>
    <property type="evidence" value="ECO:0000318"/>
    <property type="project" value="GO_Central"/>
</dbReference>
<feature type="region of interest" description="Disordered" evidence="3">
    <location>
        <begin position="147"/>
        <end position="216"/>
    </location>
</feature>
<dbReference type="PANTHER" id="PTHR21250">
    <property type="entry name" value="PRE-RRNA-PROCESSING PROTEIN TSR2 HOMOLOG"/>
    <property type="match status" value="1"/>
</dbReference>
<evidence type="ECO:0000256" key="3">
    <source>
        <dbReference type="SAM" id="MobiDB-lite"/>
    </source>
</evidence>
<sequence length="216" mass="23670">MSTGMQLRNGHIVGQNILPVQGRPAFEEGVRLIFAKWTALALAVENQWGGGNSKEKAELLYQDCLDWFYKKREHWADELEEELDEALLQDFHVEAEDGSPKLIAEGLVKLYQELVAGSTAYLEHLRAMAAAGARACKRQVVDLDGTVVAEEDADGMETSSDEGDDEEGEDRDGDTEMGGGSEAPRGVPLEPPAPRVPVVDEEGFTMVQGKGRKGRR</sequence>